<comment type="caution">
    <text evidence="2">The sequence shown here is derived from an EMBL/GenBank/DDBJ whole genome shotgun (WGS) entry which is preliminary data.</text>
</comment>
<reference evidence="2" key="1">
    <citation type="submission" date="2021-02" db="EMBL/GenBank/DDBJ databases">
        <title>Genome sequence Cadophora malorum strain M34.</title>
        <authorList>
            <person name="Stefanovic E."/>
            <person name="Vu D."/>
            <person name="Scully C."/>
            <person name="Dijksterhuis J."/>
            <person name="Roader J."/>
            <person name="Houbraken J."/>
        </authorList>
    </citation>
    <scope>NUCLEOTIDE SEQUENCE</scope>
    <source>
        <strain evidence="2">M34</strain>
    </source>
</reference>
<evidence type="ECO:0000313" key="3">
    <source>
        <dbReference type="Proteomes" id="UP000664132"/>
    </source>
</evidence>
<feature type="region of interest" description="Disordered" evidence="1">
    <location>
        <begin position="256"/>
        <end position="280"/>
    </location>
</feature>
<organism evidence="2 3">
    <name type="scientific">Cadophora malorum</name>
    <dbReference type="NCBI Taxonomy" id="108018"/>
    <lineage>
        <taxon>Eukaryota</taxon>
        <taxon>Fungi</taxon>
        <taxon>Dikarya</taxon>
        <taxon>Ascomycota</taxon>
        <taxon>Pezizomycotina</taxon>
        <taxon>Leotiomycetes</taxon>
        <taxon>Helotiales</taxon>
        <taxon>Ploettnerulaceae</taxon>
        <taxon>Cadophora</taxon>
    </lineage>
</organism>
<feature type="region of interest" description="Disordered" evidence="1">
    <location>
        <begin position="588"/>
        <end position="639"/>
    </location>
</feature>
<sequence>MASAHPILDQHGYPQSACDKFGGDDDPFVKASLTAAMGSTAHLLPTDEFDFGTSPFQSDYTQDWPAIDNPVSVHSSKHQSMAADPRFSYDNSFGAVNHISPSKRVFSSPYLNSNAMVTSELDHTPSSKRHAGLAKSCNYMSIEKKNQGAIENAEPVRRVVAKPRARRATHSVGGESNSAVPAMSEDYSKYYQFLAEKHNIEGHPVPNEDGAQSQVYVSPSKSTNYPPSSNQKQQTRVNSATNSISQASAPLAIQANPSASRGQPDQQSYAPQQNTGPRKLATYNAIEEKVRQRTEIMLDSQKAQIEVMKQRKANKSLGSHHQSVGPSAYAQSIPSLCVPHQTGQWNMVRGCLQNTTTSHNPYAEYSSLESSRLMGENQGMNSGVLSPSGFSAENLGCVPVPANAFPQQIGLGPIVDSYDGASAVQWLDTDCGSEIFTVGASAQCSMDNAQANVSSSTLLQPASHSYPHTAPQALPRTDINKILPAFRQEYEAYEENLMNGVQTQTSLPPWLVTRAQKKARLLPVDIDSESDDDCAQVPQEAPTYQRIIATAETGPLPNINQPYTGTLNPSSPRLAAHLAYNNMMMPRMPIRTPCKKTTAPKKSTASSKTKKTPTRRKSRAKKPSQVDSRPITPPDVVSQAPSYDFFSPMNGIHINNSTLENMMAGNFVQFFGSAEEEAKWKQDAVAEVMAEQDTPSKRQLKMAEQQRKKFEKNVEAER</sequence>
<accession>A0A8H7TDS6</accession>
<dbReference type="AlphaFoldDB" id="A0A8H7TDS6"/>
<keyword evidence="3" id="KW-1185">Reference proteome</keyword>
<feature type="region of interest" description="Disordered" evidence="1">
    <location>
        <begin position="201"/>
        <end position="242"/>
    </location>
</feature>
<dbReference type="Proteomes" id="UP000664132">
    <property type="component" value="Unassembled WGS sequence"/>
</dbReference>
<evidence type="ECO:0000256" key="1">
    <source>
        <dbReference type="SAM" id="MobiDB-lite"/>
    </source>
</evidence>
<evidence type="ECO:0000313" key="2">
    <source>
        <dbReference type="EMBL" id="KAG4417802.1"/>
    </source>
</evidence>
<proteinExistence type="predicted"/>
<gene>
    <name evidence="2" type="ORF">IFR04_009090</name>
</gene>
<feature type="compositionally biased region" description="Polar residues" evidence="1">
    <location>
        <begin position="256"/>
        <end position="276"/>
    </location>
</feature>
<feature type="compositionally biased region" description="Basic and acidic residues" evidence="1">
    <location>
        <begin position="704"/>
        <end position="718"/>
    </location>
</feature>
<feature type="region of interest" description="Disordered" evidence="1">
    <location>
        <begin position="691"/>
        <end position="718"/>
    </location>
</feature>
<name>A0A8H7TDS6_9HELO</name>
<feature type="compositionally biased region" description="Polar residues" evidence="1">
    <location>
        <begin position="210"/>
        <end position="242"/>
    </location>
</feature>
<feature type="compositionally biased region" description="Basic residues" evidence="1">
    <location>
        <begin position="608"/>
        <end position="622"/>
    </location>
</feature>
<dbReference type="OrthoDB" id="3562919at2759"/>
<protein>
    <submittedName>
        <fullName evidence="2">Uncharacterized protein</fullName>
    </submittedName>
</protein>
<dbReference type="EMBL" id="JAFJYH010000145">
    <property type="protein sequence ID" value="KAG4417802.1"/>
    <property type="molecule type" value="Genomic_DNA"/>
</dbReference>
<feature type="compositionally biased region" description="Low complexity" evidence="1">
    <location>
        <begin position="595"/>
        <end position="607"/>
    </location>
</feature>